<dbReference type="GO" id="GO:0007160">
    <property type="term" value="P:cell-matrix adhesion"/>
    <property type="evidence" value="ECO:0007669"/>
    <property type="project" value="InterPro"/>
</dbReference>
<evidence type="ECO:0000256" key="1">
    <source>
        <dbReference type="SAM" id="SignalP"/>
    </source>
</evidence>
<dbReference type="InParanoid" id="A0A1X7UXH0"/>
<reference evidence="2" key="1">
    <citation type="submission" date="2017-05" db="UniProtKB">
        <authorList>
            <consortium name="EnsemblMetazoa"/>
        </authorList>
    </citation>
    <scope>IDENTIFICATION</scope>
</reference>
<proteinExistence type="predicted"/>
<sequence length="588" mass="68582">MVCKLFAVVLAVAVCAGVAFGQPQRCFVSPPSWSGVFFRVDYSRGQSDRGYIFYNRTEFRLMYSFESRIGTPDIDKHWLFYNTRKSYFYDENANTCEVEDIPADEPIPLFGSLPGSEYIHHDRLGAYLFNLGVTVDYFRLRTDSGGTYRGYYSPLYESVATDFICVPVIESYENIDTIPTHQRNIHWTYMNITTDPIPPFIWELPIAFESPSSWSGFFFRVDYSSGQSDRGYIFYNRTEFRLMYSFESRIGTPDIDKHWLFYNTRKSYFYDENANTCEVEDIPPNEFIPTFGSPRGSEFIHYDRLGAYSFNLGVTVDYFRLRTDSGGTYRGYYSPLYESVATDFMCVPVIESYENIDTIPTHQRNIHWTLTLAHHPMLKMKTFLLAAVALTCFAYCFAQPGPVQRCYESPDAWSGNILVADYARKRSDFGYIFYNRTKQWLHYTYNAEFEDGRDYIKKWYFYDTRKSYTLDEDAHTCTEEDIPPDAQFPRFSAPEDATFRHIDVYGSFIPNLGVKTDYFRLDTDSGGVFHGYYAPAYDESRICVPVIESYENIDTAPIHQRNMHFTYLNITTFPFSNLVWEVPGECLH</sequence>
<evidence type="ECO:0000313" key="2">
    <source>
        <dbReference type="EnsemblMetazoa" id="Aqu2.1.32478_001"/>
    </source>
</evidence>
<name>A0A1X7UXH0_AMPQE</name>
<dbReference type="AlphaFoldDB" id="A0A1X7UXH0"/>
<accession>A0A1X7UXH0</accession>
<feature type="signal peptide" evidence="1">
    <location>
        <begin position="1"/>
        <end position="21"/>
    </location>
</feature>
<organism evidence="2">
    <name type="scientific">Amphimedon queenslandica</name>
    <name type="common">Sponge</name>
    <dbReference type="NCBI Taxonomy" id="400682"/>
    <lineage>
        <taxon>Eukaryota</taxon>
        <taxon>Metazoa</taxon>
        <taxon>Porifera</taxon>
        <taxon>Demospongiae</taxon>
        <taxon>Heteroscleromorpha</taxon>
        <taxon>Haplosclerida</taxon>
        <taxon>Niphatidae</taxon>
        <taxon>Amphimedon</taxon>
    </lineage>
</organism>
<dbReference type="EnsemblMetazoa" id="Aqu2.1.32478_001">
    <property type="protein sequence ID" value="Aqu2.1.32478_001"/>
    <property type="gene ID" value="Aqu2.1.32478"/>
</dbReference>
<feature type="chain" id="PRO_5012372229" evidence="1">
    <location>
        <begin position="22"/>
        <end position="588"/>
    </location>
</feature>
<dbReference type="InterPro" id="IPR001299">
    <property type="entry name" value="Ependymin"/>
</dbReference>
<dbReference type="PANTHER" id="PTHR10697:SF1">
    <property type="entry name" value="MAMMALIAN EPENDYMIN-RELATED PROTEIN 1"/>
    <property type="match status" value="1"/>
</dbReference>
<dbReference type="PANTHER" id="PTHR10697">
    <property type="entry name" value="MAMMALIAN EPENDYMIN-RELATED PROTEIN 1"/>
    <property type="match status" value="1"/>
</dbReference>
<keyword evidence="1" id="KW-0732">Signal</keyword>
<dbReference type="GO" id="GO:0005764">
    <property type="term" value="C:lysosome"/>
    <property type="evidence" value="ECO:0007669"/>
    <property type="project" value="TreeGrafter"/>
</dbReference>
<dbReference type="GO" id="GO:0005509">
    <property type="term" value="F:calcium ion binding"/>
    <property type="evidence" value="ECO:0007669"/>
    <property type="project" value="InterPro"/>
</dbReference>
<protein>
    <submittedName>
        <fullName evidence="2">Uncharacterized protein</fullName>
    </submittedName>
</protein>
<dbReference type="GO" id="GO:0005576">
    <property type="term" value="C:extracellular region"/>
    <property type="evidence" value="ECO:0007669"/>
    <property type="project" value="InterPro"/>
</dbReference>